<reference evidence="2" key="2">
    <citation type="submission" date="2020-10" db="UniProtKB">
        <authorList>
            <consortium name="WormBaseParasite"/>
        </authorList>
    </citation>
    <scope>IDENTIFICATION</scope>
</reference>
<evidence type="ECO:0000313" key="1">
    <source>
        <dbReference type="Proteomes" id="UP000492821"/>
    </source>
</evidence>
<proteinExistence type="predicted"/>
<accession>A0A7E4VJS3</accession>
<organism evidence="1 2">
    <name type="scientific">Panagrellus redivivus</name>
    <name type="common">Microworm</name>
    <dbReference type="NCBI Taxonomy" id="6233"/>
    <lineage>
        <taxon>Eukaryota</taxon>
        <taxon>Metazoa</taxon>
        <taxon>Ecdysozoa</taxon>
        <taxon>Nematoda</taxon>
        <taxon>Chromadorea</taxon>
        <taxon>Rhabditida</taxon>
        <taxon>Tylenchina</taxon>
        <taxon>Panagrolaimomorpha</taxon>
        <taxon>Panagrolaimoidea</taxon>
        <taxon>Panagrolaimidae</taxon>
        <taxon>Panagrellus</taxon>
    </lineage>
</organism>
<name>A0A7E4VJS3_PANRE</name>
<evidence type="ECO:0000313" key="2">
    <source>
        <dbReference type="WBParaSite" id="Pan_g21331.t1"/>
    </source>
</evidence>
<sequence>MSGYYKSPISVLTMDRPQLAEQLMRELLVSMGSNVSNVAGFILKMAVAGTRPLRSVVWYIGKHFDVNCESTHLYFVERYTGKCIMFNDESHLSDIVYSMLDIVVSSPMNILLCLYTSRIYLARPFLSYDAFGLRKLLLRNRCIRDLIICDPDPRIAKIGVQAWPWHTTLTLDVASFTELAMKLTHQPSYLQKLVLNYKNLDFLNLLQNCASFYWTLPEHVEFHFTRYAMFEGSDNNFQSRTPCFTTVKKLSIINKQTKPVSTSDVFNVAGLISMFRNLTHLQVIMKVTGPGSQFVVDRDFYAAMQTLWKADEGRMNQFAKLYVEKVQQAKLGEMHLCSQGLPANDTENTNANIIDWIWGPKAEHEESSRKRKWKH</sequence>
<dbReference type="WBParaSite" id="Pan_g21331.t1">
    <property type="protein sequence ID" value="Pan_g21331.t1"/>
    <property type="gene ID" value="Pan_g21331"/>
</dbReference>
<keyword evidence="1" id="KW-1185">Reference proteome</keyword>
<dbReference type="Proteomes" id="UP000492821">
    <property type="component" value="Unassembled WGS sequence"/>
</dbReference>
<reference evidence="1" key="1">
    <citation type="journal article" date="2013" name="Genetics">
        <title>The draft genome and transcriptome of Panagrellus redivivus are shaped by the harsh demands of a free-living lifestyle.</title>
        <authorList>
            <person name="Srinivasan J."/>
            <person name="Dillman A.R."/>
            <person name="Macchietto M.G."/>
            <person name="Heikkinen L."/>
            <person name="Lakso M."/>
            <person name="Fracchia K.M."/>
            <person name="Antoshechkin I."/>
            <person name="Mortazavi A."/>
            <person name="Wong G."/>
            <person name="Sternberg P.W."/>
        </authorList>
    </citation>
    <scope>NUCLEOTIDE SEQUENCE [LARGE SCALE GENOMIC DNA]</scope>
    <source>
        <strain evidence="1">MT8872</strain>
    </source>
</reference>
<dbReference type="AlphaFoldDB" id="A0A7E4VJS3"/>
<protein>
    <submittedName>
        <fullName evidence="2">FBA_2 domain-containing protein</fullName>
    </submittedName>
</protein>